<dbReference type="RefSeq" id="WP_188771545.1">
    <property type="nucleotide sequence ID" value="NZ_BMHK01000013.1"/>
</dbReference>
<evidence type="ECO:0000256" key="3">
    <source>
        <dbReference type="ARBA" id="ARBA00022964"/>
    </source>
</evidence>
<proteinExistence type="inferred from homology"/>
<dbReference type="InterPro" id="IPR042098">
    <property type="entry name" value="TauD-like_sf"/>
</dbReference>
<dbReference type="GO" id="GO:0000908">
    <property type="term" value="F:taurine dioxygenase activity"/>
    <property type="evidence" value="ECO:0007669"/>
    <property type="project" value="TreeGrafter"/>
</dbReference>
<evidence type="ECO:0000259" key="7">
    <source>
        <dbReference type="Pfam" id="PF02668"/>
    </source>
</evidence>
<name>A0A916X662_9SPHN</name>
<evidence type="ECO:0000313" key="8">
    <source>
        <dbReference type="EMBL" id="GGC03476.1"/>
    </source>
</evidence>
<dbReference type="AlphaFoldDB" id="A0A916X662"/>
<sequence>MVLDSINLSPAVGSLVRGLNLPEDMSDETMRALLDLLFDRGVIVIPGQTLSDSEYVRFARFFGQPLEFFIPEHRNAEHPEIIRINNDAATPAAMRDGAVHWHSDSSYETVPGAVTMLFGREAPDEGGETHFASTSAAYADLSEIMKARIDGLVARHELARAPWIEGETQPDPDRPPRKTDAPEHPLVMIHPVTGRPGIFTSGTAYAINGMDDAEATDLIRELREHIVEPAYRTSYKVRPGDIVLWDNFGTVHCASPIEYSNENGKRRLLHRISTKGLPRLCAGKIA</sequence>
<dbReference type="Gene3D" id="3.60.130.10">
    <property type="entry name" value="Clavaminate synthase-like"/>
    <property type="match status" value="1"/>
</dbReference>
<reference evidence="8" key="1">
    <citation type="journal article" date="2014" name="Int. J. Syst. Evol. Microbiol.">
        <title>Complete genome sequence of Corynebacterium casei LMG S-19264T (=DSM 44701T), isolated from a smear-ripened cheese.</title>
        <authorList>
            <consortium name="US DOE Joint Genome Institute (JGI-PGF)"/>
            <person name="Walter F."/>
            <person name="Albersmeier A."/>
            <person name="Kalinowski J."/>
            <person name="Ruckert C."/>
        </authorList>
    </citation>
    <scope>NUCLEOTIDE SEQUENCE</scope>
    <source>
        <strain evidence="8">CGMCC 1.15095</strain>
    </source>
</reference>
<gene>
    <name evidence="8" type="ORF">GCM10011494_22440</name>
</gene>
<dbReference type="InterPro" id="IPR051323">
    <property type="entry name" value="AtsK-like"/>
</dbReference>
<feature type="region of interest" description="Disordered" evidence="6">
    <location>
        <begin position="163"/>
        <end position="183"/>
    </location>
</feature>
<dbReference type="Proteomes" id="UP000608154">
    <property type="component" value="Unassembled WGS sequence"/>
</dbReference>
<evidence type="ECO:0000256" key="6">
    <source>
        <dbReference type="SAM" id="MobiDB-lite"/>
    </source>
</evidence>
<evidence type="ECO:0000256" key="2">
    <source>
        <dbReference type="ARBA" id="ARBA00022723"/>
    </source>
</evidence>
<dbReference type="EMBL" id="BMHK01000013">
    <property type="protein sequence ID" value="GGC03476.1"/>
    <property type="molecule type" value="Genomic_DNA"/>
</dbReference>
<organism evidence="8 9">
    <name type="scientific">Novosphingobium endophyticum</name>
    <dbReference type="NCBI Taxonomy" id="1955250"/>
    <lineage>
        <taxon>Bacteria</taxon>
        <taxon>Pseudomonadati</taxon>
        <taxon>Pseudomonadota</taxon>
        <taxon>Alphaproteobacteria</taxon>
        <taxon>Sphingomonadales</taxon>
        <taxon>Sphingomonadaceae</taxon>
        <taxon>Novosphingobium</taxon>
    </lineage>
</organism>
<dbReference type="GO" id="GO:0046872">
    <property type="term" value="F:metal ion binding"/>
    <property type="evidence" value="ECO:0007669"/>
    <property type="project" value="UniProtKB-KW"/>
</dbReference>
<evidence type="ECO:0000256" key="4">
    <source>
        <dbReference type="ARBA" id="ARBA00023002"/>
    </source>
</evidence>
<comment type="caution">
    <text evidence="8">The sequence shown here is derived from an EMBL/GenBank/DDBJ whole genome shotgun (WGS) entry which is preliminary data.</text>
</comment>
<dbReference type="GO" id="GO:0006790">
    <property type="term" value="P:sulfur compound metabolic process"/>
    <property type="evidence" value="ECO:0007669"/>
    <property type="project" value="TreeGrafter"/>
</dbReference>
<dbReference type="PANTHER" id="PTHR30468">
    <property type="entry name" value="ALPHA-KETOGLUTARATE-DEPENDENT SULFONATE DIOXYGENASE"/>
    <property type="match status" value="1"/>
</dbReference>
<dbReference type="GO" id="GO:0005737">
    <property type="term" value="C:cytoplasm"/>
    <property type="evidence" value="ECO:0007669"/>
    <property type="project" value="TreeGrafter"/>
</dbReference>
<comment type="similarity">
    <text evidence="1">Belongs to the TfdA dioxygenase family.</text>
</comment>
<protein>
    <submittedName>
        <fullName evidence="8">Taurine dioxygenase</fullName>
    </submittedName>
</protein>
<dbReference type="SUPFAM" id="SSF51197">
    <property type="entry name" value="Clavaminate synthase-like"/>
    <property type="match status" value="1"/>
</dbReference>
<feature type="compositionally biased region" description="Basic and acidic residues" evidence="6">
    <location>
        <begin position="171"/>
        <end position="183"/>
    </location>
</feature>
<dbReference type="InterPro" id="IPR003819">
    <property type="entry name" value="TauD/TfdA-like"/>
</dbReference>
<keyword evidence="5" id="KW-0408">Iron</keyword>
<reference evidence="8" key="2">
    <citation type="submission" date="2020-09" db="EMBL/GenBank/DDBJ databases">
        <authorList>
            <person name="Sun Q."/>
            <person name="Zhou Y."/>
        </authorList>
    </citation>
    <scope>NUCLEOTIDE SEQUENCE</scope>
    <source>
        <strain evidence="8">CGMCC 1.15095</strain>
    </source>
</reference>
<dbReference type="Pfam" id="PF02668">
    <property type="entry name" value="TauD"/>
    <property type="match status" value="1"/>
</dbReference>
<keyword evidence="3 8" id="KW-0223">Dioxygenase</keyword>
<evidence type="ECO:0000256" key="5">
    <source>
        <dbReference type="ARBA" id="ARBA00023004"/>
    </source>
</evidence>
<evidence type="ECO:0000256" key="1">
    <source>
        <dbReference type="ARBA" id="ARBA00005896"/>
    </source>
</evidence>
<accession>A0A916X662</accession>
<evidence type="ECO:0000313" key="9">
    <source>
        <dbReference type="Proteomes" id="UP000608154"/>
    </source>
</evidence>
<keyword evidence="4" id="KW-0560">Oxidoreductase</keyword>
<feature type="domain" description="TauD/TfdA-like" evidence="7">
    <location>
        <begin position="8"/>
        <end position="272"/>
    </location>
</feature>
<keyword evidence="2" id="KW-0479">Metal-binding</keyword>
<dbReference type="PANTHER" id="PTHR30468:SF1">
    <property type="entry name" value="ALPHA-KETOGLUTARATE-DEPENDENT SULFONATE DIOXYGENASE"/>
    <property type="match status" value="1"/>
</dbReference>
<keyword evidence="9" id="KW-1185">Reference proteome</keyword>